<reference evidence="11" key="1">
    <citation type="submission" date="2020-05" db="EMBL/GenBank/DDBJ databases">
        <authorList>
            <person name="Chiriac C."/>
            <person name="Salcher M."/>
            <person name="Ghai R."/>
            <person name="Kavagutti S V."/>
        </authorList>
    </citation>
    <scope>NUCLEOTIDE SEQUENCE</scope>
</reference>
<evidence type="ECO:0000313" key="11">
    <source>
        <dbReference type="EMBL" id="CAB4324411.1"/>
    </source>
</evidence>
<sequence>MTRVFSGIKPTGPVQLGNLLGALRHWVADQDDADTIFCVVDLHALTVPQDPSELRTRTLELAQLLLAIGIDPERSTLFVQSHVPEHAELSWILECTAAFGELRRMTQFKDKSTDAEFVSAGLFTYPALMAADILLYDTDRVPVGDDQRQHLELARDLAMRFNHRYGNTFVVPEAAIAKVGARVMDLQHPTRKMSKSEDSPQGTILVLDDLATVAKKIRRAVTDTDTDVRFDIVEKPGVSNLLSILSACTGESPEALAGNYARYGDLKTACAEAVVETLRPVQERFAEYNADPAGTAAILARGAARAREIAGPVLSRARTNLGLLETGPT</sequence>
<dbReference type="Pfam" id="PF00579">
    <property type="entry name" value="tRNA-synt_1b"/>
    <property type="match status" value="1"/>
</dbReference>
<gene>
    <name evidence="11" type="ORF">UFOPK1392_02180</name>
</gene>
<keyword evidence="6" id="KW-0067">ATP-binding</keyword>
<keyword evidence="5" id="KW-0547">Nucleotide-binding</keyword>
<evidence type="ECO:0000256" key="8">
    <source>
        <dbReference type="ARBA" id="ARBA00023146"/>
    </source>
</evidence>
<comment type="catalytic activity">
    <reaction evidence="10">
        <text>tRNA(Trp) + L-tryptophan + ATP = L-tryptophyl-tRNA(Trp) + AMP + diphosphate + H(+)</text>
        <dbReference type="Rhea" id="RHEA:24080"/>
        <dbReference type="Rhea" id="RHEA-COMP:9671"/>
        <dbReference type="Rhea" id="RHEA-COMP:9705"/>
        <dbReference type="ChEBI" id="CHEBI:15378"/>
        <dbReference type="ChEBI" id="CHEBI:30616"/>
        <dbReference type="ChEBI" id="CHEBI:33019"/>
        <dbReference type="ChEBI" id="CHEBI:57912"/>
        <dbReference type="ChEBI" id="CHEBI:78442"/>
        <dbReference type="ChEBI" id="CHEBI:78535"/>
        <dbReference type="ChEBI" id="CHEBI:456215"/>
        <dbReference type="EC" id="6.1.1.2"/>
    </reaction>
</comment>
<accession>A0A6J5YIX1</accession>
<dbReference type="InterPro" id="IPR014729">
    <property type="entry name" value="Rossmann-like_a/b/a_fold"/>
</dbReference>
<evidence type="ECO:0000256" key="6">
    <source>
        <dbReference type="ARBA" id="ARBA00022840"/>
    </source>
</evidence>
<name>A0A6J5YIX1_9ZZZZ</name>
<dbReference type="Gene3D" id="3.40.50.620">
    <property type="entry name" value="HUPs"/>
    <property type="match status" value="1"/>
</dbReference>
<dbReference type="InterPro" id="IPR002306">
    <property type="entry name" value="Trp-tRNA-ligase"/>
</dbReference>
<dbReference type="GO" id="GO:0005524">
    <property type="term" value="F:ATP binding"/>
    <property type="evidence" value="ECO:0007669"/>
    <property type="project" value="UniProtKB-KW"/>
</dbReference>
<keyword evidence="7" id="KW-0648">Protein biosynthesis</keyword>
<evidence type="ECO:0000256" key="3">
    <source>
        <dbReference type="ARBA" id="ARBA00013161"/>
    </source>
</evidence>
<dbReference type="GO" id="GO:0004830">
    <property type="term" value="F:tryptophan-tRNA ligase activity"/>
    <property type="evidence" value="ECO:0007669"/>
    <property type="project" value="UniProtKB-EC"/>
</dbReference>
<dbReference type="PANTHER" id="PTHR43766:SF1">
    <property type="entry name" value="TRYPTOPHAN--TRNA LIGASE, MITOCHONDRIAL"/>
    <property type="match status" value="1"/>
</dbReference>
<comment type="similarity">
    <text evidence="2">Belongs to the class-I aminoacyl-tRNA synthetase family.</text>
</comment>
<dbReference type="CDD" id="cd00806">
    <property type="entry name" value="TrpRS_core"/>
    <property type="match status" value="1"/>
</dbReference>
<dbReference type="FunFam" id="1.10.240.10:FF:000002">
    <property type="entry name" value="Tryptophan--tRNA ligase"/>
    <property type="match status" value="1"/>
</dbReference>
<comment type="subcellular location">
    <subcellularLocation>
        <location evidence="1">Mitochondrion</location>
    </subcellularLocation>
</comment>
<dbReference type="InterPro" id="IPR024109">
    <property type="entry name" value="Trp-tRNA-ligase_bac-type"/>
</dbReference>
<dbReference type="EMBL" id="CAEMXZ010000143">
    <property type="protein sequence ID" value="CAB4324411.1"/>
    <property type="molecule type" value="Genomic_DNA"/>
</dbReference>
<dbReference type="InterPro" id="IPR050203">
    <property type="entry name" value="Trp-tRNA_synthetase"/>
</dbReference>
<organism evidence="11">
    <name type="scientific">freshwater metagenome</name>
    <dbReference type="NCBI Taxonomy" id="449393"/>
    <lineage>
        <taxon>unclassified sequences</taxon>
        <taxon>metagenomes</taxon>
        <taxon>ecological metagenomes</taxon>
    </lineage>
</organism>
<evidence type="ECO:0000256" key="2">
    <source>
        <dbReference type="ARBA" id="ARBA00005594"/>
    </source>
</evidence>
<protein>
    <recommendedName>
        <fullName evidence="3">tryptophan--tRNA ligase</fullName>
        <ecNumber evidence="3">6.1.1.2</ecNumber>
    </recommendedName>
    <alternativeName>
        <fullName evidence="9">Tryptophanyl-tRNA synthetase</fullName>
    </alternativeName>
</protein>
<dbReference type="InterPro" id="IPR002305">
    <property type="entry name" value="aa-tRNA-synth_Ic"/>
</dbReference>
<evidence type="ECO:0000256" key="10">
    <source>
        <dbReference type="ARBA" id="ARBA00049929"/>
    </source>
</evidence>
<evidence type="ECO:0000256" key="4">
    <source>
        <dbReference type="ARBA" id="ARBA00022598"/>
    </source>
</evidence>
<proteinExistence type="inferred from homology"/>
<dbReference type="SUPFAM" id="SSF52374">
    <property type="entry name" value="Nucleotidylyl transferase"/>
    <property type="match status" value="1"/>
</dbReference>
<evidence type="ECO:0000256" key="5">
    <source>
        <dbReference type="ARBA" id="ARBA00022741"/>
    </source>
</evidence>
<dbReference type="EC" id="6.1.1.2" evidence="3"/>
<dbReference type="Gene3D" id="1.10.240.10">
    <property type="entry name" value="Tyrosyl-Transfer RNA Synthetase"/>
    <property type="match status" value="1"/>
</dbReference>
<keyword evidence="4" id="KW-0436">Ligase</keyword>
<keyword evidence="8" id="KW-0030">Aminoacyl-tRNA synthetase</keyword>
<evidence type="ECO:0000256" key="9">
    <source>
        <dbReference type="ARBA" id="ARBA00030268"/>
    </source>
</evidence>
<dbReference type="GO" id="GO:0005829">
    <property type="term" value="C:cytosol"/>
    <property type="evidence" value="ECO:0007669"/>
    <property type="project" value="TreeGrafter"/>
</dbReference>
<dbReference type="AlphaFoldDB" id="A0A6J5YIX1"/>
<dbReference type="GO" id="GO:0006436">
    <property type="term" value="P:tryptophanyl-tRNA aminoacylation"/>
    <property type="evidence" value="ECO:0007669"/>
    <property type="project" value="InterPro"/>
</dbReference>
<evidence type="ECO:0000256" key="1">
    <source>
        <dbReference type="ARBA" id="ARBA00004173"/>
    </source>
</evidence>
<dbReference type="NCBIfam" id="TIGR00233">
    <property type="entry name" value="trpS"/>
    <property type="match status" value="1"/>
</dbReference>
<dbReference type="HAMAP" id="MF_00140_B">
    <property type="entry name" value="Trp_tRNA_synth_B"/>
    <property type="match status" value="1"/>
</dbReference>
<dbReference type="PRINTS" id="PR01039">
    <property type="entry name" value="TRNASYNTHTRP"/>
</dbReference>
<dbReference type="GO" id="GO:0005739">
    <property type="term" value="C:mitochondrion"/>
    <property type="evidence" value="ECO:0007669"/>
    <property type="project" value="UniProtKB-SubCell"/>
</dbReference>
<dbReference type="PANTHER" id="PTHR43766">
    <property type="entry name" value="TRYPTOPHAN--TRNA LIGASE, MITOCHONDRIAL"/>
    <property type="match status" value="1"/>
</dbReference>
<evidence type="ECO:0000256" key="7">
    <source>
        <dbReference type="ARBA" id="ARBA00022917"/>
    </source>
</evidence>